<reference evidence="3" key="1">
    <citation type="journal article" date="2019" name="Int. J. Syst. Evol. Microbiol.">
        <title>The Global Catalogue of Microorganisms (GCM) 10K type strain sequencing project: providing services to taxonomists for standard genome sequencing and annotation.</title>
        <authorList>
            <consortium name="The Broad Institute Genomics Platform"/>
            <consortium name="The Broad Institute Genome Sequencing Center for Infectious Disease"/>
            <person name="Wu L."/>
            <person name="Ma J."/>
        </authorList>
    </citation>
    <scope>NUCLEOTIDE SEQUENCE [LARGE SCALE GENOMIC DNA]</scope>
    <source>
        <strain evidence="3">JCM 11496</strain>
    </source>
</reference>
<evidence type="ECO:0000313" key="2">
    <source>
        <dbReference type="EMBL" id="MFD1846333.1"/>
    </source>
</evidence>
<keyword evidence="3" id="KW-1185">Reference proteome</keyword>
<proteinExistence type="predicted"/>
<gene>
    <name evidence="2" type="ORF">ACFSFX_06940</name>
</gene>
<dbReference type="EMBL" id="JBHUGA010000011">
    <property type="protein sequence ID" value="MFD1846333.1"/>
    <property type="molecule type" value="Genomic_DNA"/>
</dbReference>
<evidence type="ECO:0000256" key="1">
    <source>
        <dbReference type="SAM" id="Phobius"/>
    </source>
</evidence>
<name>A0ABW4Q6K1_9MICC</name>
<keyword evidence="1" id="KW-0472">Membrane</keyword>
<feature type="transmembrane region" description="Helical" evidence="1">
    <location>
        <begin position="104"/>
        <end position="125"/>
    </location>
</feature>
<dbReference type="Proteomes" id="UP001597307">
    <property type="component" value="Unassembled WGS sequence"/>
</dbReference>
<sequence length="150" mass="16403">MARTPRVAAPPLPWTVKLALVVWLVVGGLFLVAASSFLGSAQLQEQDRTGLVGLGVVLGVLALVQFFLVFRLRRGKRSARELLTTIGIIVGLPVLLRGTPGLSVVSVVMLLAIVPLWLPPSSAWLQTIDSKPENKYRRLIRRTLSPFKRS</sequence>
<organism evidence="2 3">
    <name type="scientific">Arthrobacter flavus</name>
    <dbReference type="NCBI Taxonomy" id="95172"/>
    <lineage>
        <taxon>Bacteria</taxon>
        <taxon>Bacillati</taxon>
        <taxon>Actinomycetota</taxon>
        <taxon>Actinomycetes</taxon>
        <taxon>Micrococcales</taxon>
        <taxon>Micrococcaceae</taxon>
        <taxon>Arthrobacter</taxon>
    </lineage>
</organism>
<comment type="caution">
    <text evidence="2">The sequence shown here is derived from an EMBL/GenBank/DDBJ whole genome shotgun (WGS) entry which is preliminary data.</text>
</comment>
<dbReference type="RefSeq" id="WP_343879740.1">
    <property type="nucleotide sequence ID" value="NZ_BAAAIJ010000047.1"/>
</dbReference>
<protein>
    <submittedName>
        <fullName evidence="2">Uncharacterized protein</fullName>
    </submittedName>
</protein>
<accession>A0ABW4Q6K1</accession>
<keyword evidence="1" id="KW-1133">Transmembrane helix</keyword>
<feature type="transmembrane region" description="Helical" evidence="1">
    <location>
        <begin position="51"/>
        <end position="70"/>
    </location>
</feature>
<feature type="transmembrane region" description="Helical" evidence="1">
    <location>
        <begin position="82"/>
        <end position="98"/>
    </location>
</feature>
<keyword evidence="1" id="KW-0812">Transmembrane</keyword>
<evidence type="ECO:0000313" key="3">
    <source>
        <dbReference type="Proteomes" id="UP001597307"/>
    </source>
</evidence>